<feature type="region of interest" description="Disordered" evidence="2">
    <location>
        <begin position="1"/>
        <end position="22"/>
    </location>
</feature>
<proteinExistence type="predicted"/>
<dbReference type="Proteomes" id="UP000176501">
    <property type="component" value="Unassembled WGS sequence"/>
</dbReference>
<evidence type="ECO:0000313" key="3">
    <source>
        <dbReference type="EMBL" id="OGL98859.1"/>
    </source>
</evidence>
<feature type="coiled-coil region" evidence="1">
    <location>
        <begin position="37"/>
        <end position="64"/>
    </location>
</feature>
<name>A0A1F7W7V5_9BACT</name>
<reference evidence="3 4" key="1">
    <citation type="journal article" date="2016" name="Nat. Commun.">
        <title>Thousands of microbial genomes shed light on interconnected biogeochemical processes in an aquifer system.</title>
        <authorList>
            <person name="Anantharaman K."/>
            <person name="Brown C.T."/>
            <person name="Hug L.A."/>
            <person name="Sharon I."/>
            <person name="Castelle C.J."/>
            <person name="Probst A.J."/>
            <person name="Thomas B.C."/>
            <person name="Singh A."/>
            <person name="Wilkins M.J."/>
            <person name="Karaoz U."/>
            <person name="Brodie E.L."/>
            <person name="Williams K.H."/>
            <person name="Hubbard S.S."/>
            <person name="Banfield J.F."/>
        </authorList>
    </citation>
    <scope>NUCLEOTIDE SEQUENCE [LARGE SCALE GENOMIC DNA]</scope>
</reference>
<dbReference type="AlphaFoldDB" id="A0A1F7W7V5"/>
<evidence type="ECO:0000256" key="2">
    <source>
        <dbReference type="SAM" id="MobiDB-lite"/>
    </source>
</evidence>
<dbReference type="EMBL" id="MGFE01000012">
    <property type="protein sequence ID" value="OGL98859.1"/>
    <property type="molecule type" value="Genomic_DNA"/>
</dbReference>
<evidence type="ECO:0000313" key="4">
    <source>
        <dbReference type="Proteomes" id="UP000176501"/>
    </source>
</evidence>
<comment type="caution">
    <text evidence="3">The sequence shown here is derived from an EMBL/GenBank/DDBJ whole genome shotgun (WGS) entry which is preliminary data.</text>
</comment>
<organism evidence="3 4">
    <name type="scientific">Candidatus Uhrbacteria bacterium RIFOXYB2_FULL_57_15</name>
    <dbReference type="NCBI Taxonomy" id="1802422"/>
    <lineage>
        <taxon>Bacteria</taxon>
        <taxon>Candidatus Uhriibacteriota</taxon>
    </lineage>
</organism>
<evidence type="ECO:0000256" key="1">
    <source>
        <dbReference type="SAM" id="Coils"/>
    </source>
</evidence>
<sequence>MIEEERTGHDTKRGPDGDTAPETFVVPEELEAFFDRVEAERGERAAAEAALAEAERRAAAQADRSMHLTDTAKDTVNGALSRIGANLDAGRDAGDALDQVKKEIARLQTEEKATLAALRNELGEIGNAELTAADDAAESMSRVFGALEERATERQRVREFTDGFAADVNRLTAWKEAWAANLASLANEQESLRTMPKDKAAEFLGARAQQAEAAEAEIRSIQAAFEERFRVARDDLDYEDGRIVTPYESETLDRLAAIASAVVKKHDALQKAIAMLA</sequence>
<gene>
    <name evidence="3" type="ORF">A2304_03865</name>
</gene>
<protein>
    <submittedName>
        <fullName evidence="3">Uncharacterized protein</fullName>
    </submittedName>
</protein>
<feature type="compositionally biased region" description="Basic and acidic residues" evidence="2">
    <location>
        <begin position="1"/>
        <end position="16"/>
    </location>
</feature>
<accession>A0A1F7W7V5</accession>
<keyword evidence="1" id="KW-0175">Coiled coil</keyword>